<dbReference type="Pfam" id="PF00106">
    <property type="entry name" value="adh_short"/>
    <property type="match status" value="1"/>
</dbReference>
<dbReference type="GO" id="GO:0016491">
    <property type="term" value="F:oxidoreductase activity"/>
    <property type="evidence" value="ECO:0007669"/>
    <property type="project" value="UniProtKB-KW"/>
</dbReference>
<dbReference type="AlphaFoldDB" id="A0A139IAK7"/>
<evidence type="ECO:0000256" key="3">
    <source>
        <dbReference type="ARBA" id="ARBA00023002"/>
    </source>
</evidence>
<evidence type="ECO:0000313" key="5">
    <source>
        <dbReference type="EMBL" id="KXT11686.1"/>
    </source>
</evidence>
<dbReference type="STRING" id="113226.A0A139IAK7"/>
<dbReference type="InterPro" id="IPR002347">
    <property type="entry name" value="SDR_fam"/>
</dbReference>
<dbReference type="PANTHER" id="PTHR43618">
    <property type="entry name" value="7-ALPHA-HYDROXYSTEROID DEHYDROGENASE"/>
    <property type="match status" value="1"/>
</dbReference>
<accession>A0A139IAK7</accession>
<gene>
    <name evidence="5" type="ORF">AC579_6488</name>
</gene>
<keyword evidence="3" id="KW-0560">Oxidoreductase</keyword>
<keyword evidence="2" id="KW-0521">NADP</keyword>
<evidence type="ECO:0000313" key="6">
    <source>
        <dbReference type="Proteomes" id="UP000073492"/>
    </source>
</evidence>
<evidence type="ECO:0000256" key="1">
    <source>
        <dbReference type="ARBA" id="ARBA00006484"/>
    </source>
</evidence>
<protein>
    <submittedName>
        <fullName evidence="5">Uncharacterized protein</fullName>
    </submittedName>
</protein>
<dbReference type="PRINTS" id="PR00081">
    <property type="entry name" value="GDHRDH"/>
</dbReference>
<feature type="region of interest" description="Disordered" evidence="4">
    <location>
        <begin position="383"/>
        <end position="421"/>
    </location>
</feature>
<comment type="caution">
    <text evidence="5">The sequence shown here is derived from an EMBL/GenBank/DDBJ whole genome shotgun (WGS) entry which is preliminary data.</text>
</comment>
<dbReference type="InterPro" id="IPR052178">
    <property type="entry name" value="Sec_Metab_Biosynth_SDR"/>
</dbReference>
<dbReference type="Proteomes" id="UP000073492">
    <property type="component" value="Unassembled WGS sequence"/>
</dbReference>
<dbReference type="InterPro" id="IPR036291">
    <property type="entry name" value="NAD(P)-bd_dom_sf"/>
</dbReference>
<proteinExistence type="inferred from homology"/>
<reference evidence="5 6" key="1">
    <citation type="submission" date="2015-07" db="EMBL/GenBank/DDBJ databases">
        <title>Comparative genomics of the Sigatoka disease complex on banana suggests a link between parallel evolutionary changes in Pseudocercospora fijiensis and Pseudocercospora eumusae and increased virulence on the banana host.</title>
        <authorList>
            <person name="Chang T.-C."/>
            <person name="Salvucci A."/>
            <person name="Crous P.W."/>
            <person name="Stergiopoulos I."/>
        </authorList>
    </citation>
    <scope>NUCLEOTIDE SEQUENCE [LARGE SCALE GENOMIC DNA]</scope>
    <source>
        <strain evidence="5 6">CBS 116634</strain>
    </source>
</reference>
<organism evidence="5 6">
    <name type="scientific">Pseudocercospora musae</name>
    <dbReference type="NCBI Taxonomy" id="113226"/>
    <lineage>
        <taxon>Eukaryota</taxon>
        <taxon>Fungi</taxon>
        <taxon>Dikarya</taxon>
        <taxon>Ascomycota</taxon>
        <taxon>Pezizomycotina</taxon>
        <taxon>Dothideomycetes</taxon>
        <taxon>Dothideomycetidae</taxon>
        <taxon>Mycosphaerellales</taxon>
        <taxon>Mycosphaerellaceae</taxon>
        <taxon>Pseudocercospora</taxon>
    </lineage>
</organism>
<name>A0A139IAK7_9PEZI</name>
<sequence length="806" mass="89295">MAETHNFDVNTLFGVKGYVCVVTGGGTGIGLMATQALAANGAKVYITGRRVEALENAAKSHDPARSNAQNEAQAAAVKNSGGQIIPLGPCDVRKKDDLEKTVTELRKKEKYINLLVCNAGVAGPKAEPKEEDAEDMKKKLWDNESVEEWQQTMETDVTSVYFTTVAFLPLLQDAINTNDGTGSERFAPSVITISSMSGLMRHAQGHFSYNAAKGATVHLTKLMSAEFQKLGVRVNSIAPGYFPSEMTAKESDEKQKSEFPQEKIESAGHVPLMRAGRDEEIGMGVLFFTRNHYVNGEILAIDGGVLNVSLAHIGFAIIMAHQPAQEDAAHNIATQSTQPPQQVSRLKKLTRRAWTKLFGPNKTKPAPPAHLTPVYSTTRATCAVTSSDTRSPPSDLSNEYTVADEDQVATPSLANRRSRLTPPRLRLGSDIAEDESLHPLTVDSINIARRPQLLPKASSFYDENVGLRSSIDDSSPPPLTKPAVWTSPYKVDEGVYGDSDFPNSAIAGRDGHEMHSARILGPIFSRCPDSDALSPSTNDSGKDASFSHLLDATRMRRKTFRSSQLATRVFGIAELCEAILLAAYNCHLLPQSMPTRWLFTVKRVNKSVAATIAGSPRLKQLMWLTRADGDSGRDWDLETQSLGWLLKSAGVWDDITCTGRREGRRSTGFTADYTIRFQIRDYRVQLLLSRLKTVEALGAQCAQPSWRSMQTCKWHIAPTIRFEFQYISGTAYDTLIPLRRHDRIHWLMDDRKTLGDVYDVLKQMLQTYDDHRAMRDEIEAIRAREDKQREDRLQAALRRICGNQGD</sequence>
<evidence type="ECO:0000256" key="2">
    <source>
        <dbReference type="ARBA" id="ARBA00022857"/>
    </source>
</evidence>
<comment type="similarity">
    <text evidence="1">Belongs to the short-chain dehydrogenases/reductases (SDR) family.</text>
</comment>
<dbReference type="Gene3D" id="3.40.50.720">
    <property type="entry name" value="NAD(P)-binding Rossmann-like Domain"/>
    <property type="match status" value="1"/>
</dbReference>
<keyword evidence="6" id="KW-1185">Reference proteome</keyword>
<dbReference type="SUPFAM" id="SSF51735">
    <property type="entry name" value="NAD(P)-binding Rossmann-fold domains"/>
    <property type="match status" value="1"/>
</dbReference>
<dbReference type="EMBL" id="LFZO01000186">
    <property type="protein sequence ID" value="KXT11686.1"/>
    <property type="molecule type" value="Genomic_DNA"/>
</dbReference>
<dbReference type="OrthoDB" id="2962696at2759"/>
<evidence type="ECO:0000256" key="4">
    <source>
        <dbReference type="SAM" id="MobiDB-lite"/>
    </source>
</evidence>
<dbReference type="PANTHER" id="PTHR43618:SF1">
    <property type="entry name" value="SHORT CHAIN DEHYDROGENASE_REDUCTASE"/>
    <property type="match status" value="1"/>
</dbReference>
<feature type="compositionally biased region" description="Polar residues" evidence="4">
    <location>
        <begin position="383"/>
        <end position="400"/>
    </location>
</feature>
<dbReference type="CDD" id="cd05233">
    <property type="entry name" value="SDR_c"/>
    <property type="match status" value="1"/>
</dbReference>